<evidence type="ECO:0000256" key="2">
    <source>
        <dbReference type="SAM" id="MobiDB-lite"/>
    </source>
</evidence>
<evidence type="ECO:0000256" key="1">
    <source>
        <dbReference type="ARBA" id="ARBA00006654"/>
    </source>
</evidence>
<dbReference type="Proteomes" id="UP001221757">
    <property type="component" value="Unassembled WGS sequence"/>
</dbReference>
<dbReference type="SUPFAM" id="SSF56300">
    <property type="entry name" value="Metallo-dependent phosphatases"/>
    <property type="match status" value="1"/>
</dbReference>
<dbReference type="Gene3D" id="3.90.780.10">
    <property type="entry name" value="5'-Nucleotidase, C-terminal domain"/>
    <property type="match status" value="1"/>
</dbReference>
<keyword evidence="5" id="KW-1185">Reference proteome</keyword>
<dbReference type="Gene3D" id="3.60.21.10">
    <property type="match status" value="1"/>
</dbReference>
<dbReference type="InterPro" id="IPR006179">
    <property type="entry name" value="5_nucleotidase/apyrase"/>
</dbReference>
<dbReference type="PANTHER" id="PTHR11575:SF48">
    <property type="entry name" value="5'-NUCLEOTIDASE"/>
    <property type="match status" value="1"/>
</dbReference>
<evidence type="ECO:0000313" key="4">
    <source>
        <dbReference type="EMBL" id="KAJ7629868.1"/>
    </source>
</evidence>
<dbReference type="SUPFAM" id="SSF55816">
    <property type="entry name" value="5'-nucleotidase (syn. UDP-sugar hydrolase), C-terminal domain"/>
    <property type="match status" value="1"/>
</dbReference>
<proteinExistence type="inferred from homology"/>
<feature type="region of interest" description="Disordered" evidence="2">
    <location>
        <begin position="655"/>
        <end position="674"/>
    </location>
</feature>
<organism evidence="4 5">
    <name type="scientific">Mycena rosella</name>
    <name type="common">Pink bonnet</name>
    <name type="synonym">Agaricus rosellus</name>
    <dbReference type="NCBI Taxonomy" id="1033263"/>
    <lineage>
        <taxon>Eukaryota</taxon>
        <taxon>Fungi</taxon>
        <taxon>Dikarya</taxon>
        <taxon>Basidiomycota</taxon>
        <taxon>Agaricomycotina</taxon>
        <taxon>Agaricomycetes</taxon>
        <taxon>Agaricomycetidae</taxon>
        <taxon>Agaricales</taxon>
        <taxon>Marasmiineae</taxon>
        <taxon>Mycenaceae</taxon>
        <taxon>Mycena</taxon>
    </lineage>
</organism>
<dbReference type="GO" id="GO:0009166">
    <property type="term" value="P:nucleotide catabolic process"/>
    <property type="evidence" value="ECO:0007669"/>
    <property type="project" value="InterPro"/>
</dbReference>
<evidence type="ECO:0000313" key="5">
    <source>
        <dbReference type="Proteomes" id="UP001221757"/>
    </source>
</evidence>
<dbReference type="InterPro" id="IPR036907">
    <property type="entry name" value="5'-Nucleotdase_C_sf"/>
</dbReference>
<dbReference type="InterPro" id="IPR029052">
    <property type="entry name" value="Metallo-depent_PP-like"/>
</dbReference>
<comment type="caution">
    <text evidence="4">The sequence shown here is derived from an EMBL/GenBank/DDBJ whole genome shotgun (WGS) entry which is preliminary data.</text>
</comment>
<protein>
    <submittedName>
        <fullName evidence="4">Metallo-dependent phosphatase</fullName>
    </submittedName>
</protein>
<name>A0AAD7BST3_MYCRO</name>
<dbReference type="AlphaFoldDB" id="A0AAD7BST3"/>
<reference evidence="4" key="1">
    <citation type="submission" date="2023-03" db="EMBL/GenBank/DDBJ databases">
        <title>Massive genome expansion in bonnet fungi (Mycena s.s.) driven by repeated elements and novel gene families across ecological guilds.</title>
        <authorList>
            <consortium name="Lawrence Berkeley National Laboratory"/>
            <person name="Harder C.B."/>
            <person name="Miyauchi S."/>
            <person name="Viragh M."/>
            <person name="Kuo A."/>
            <person name="Thoen E."/>
            <person name="Andreopoulos B."/>
            <person name="Lu D."/>
            <person name="Skrede I."/>
            <person name="Drula E."/>
            <person name="Henrissat B."/>
            <person name="Morin E."/>
            <person name="Kohler A."/>
            <person name="Barry K."/>
            <person name="LaButti K."/>
            <person name="Morin E."/>
            <person name="Salamov A."/>
            <person name="Lipzen A."/>
            <person name="Mereny Z."/>
            <person name="Hegedus B."/>
            <person name="Baldrian P."/>
            <person name="Stursova M."/>
            <person name="Weitz H."/>
            <person name="Taylor A."/>
            <person name="Grigoriev I.V."/>
            <person name="Nagy L.G."/>
            <person name="Martin F."/>
            <person name="Kauserud H."/>
        </authorList>
    </citation>
    <scope>NUCLEOTIDE SEQUENCE</scope>
    <source>
        <strain evidence="4">CBHHK067</strain>
    </source>
</reference>
<sequence>MSPKPVATDGTISGTTVLNIAHFNDVYQVSDQKIYPGGNEETINVTKFASSLFDITSNWKKREDGSKDGLTVFSGDGFSPSVESSVTRGRHMAPLMNGLGIDIAVVGFPQLKKLLADTRFPWLLSNILDTNTGKVPKPLKDFHVVEKAGIRIGLIGLVEKDWIATINGWPENFEHQDMAKIGKELSVKLRDPAGEYKCDLIIAVTHCRYGIIQFHDITLAQALFALSPTAQAKTNIASEHGVDLLLGGHDHVYWISKGVTEWEGYDVQSESPQADAKADQGDVLVVKSGTDFQDISEVIITLKDAPAGSVRRKLIQELKGKRHVTRGTAAVNEGIKAIFDHELKTFNDSMSQPICITDVVIDVQSKHIRVQESVIGNWVTDCLRHAYDEALAKLGYDRVDSVITCIGGFRGGHIYQPGFITLRDLTTILPYPDPTIVVEIDANTLWDTLESGLSRHPAQEGRFPAISGLRVSWDSRKPAGSRVLGIWLLNESDGKLGPDGKPVLVDKEEVLRTSTRKYLIMCREYMWQGGDGYDVLKGKKLVITGENGQPMSALIRKFLLGAQFLNHKIQKKPEDRGTGSSLQLKSLIDDAEGQLQKWQSLPHLPQIKGLPSLPKPSLPSLPSFSPPAISSHSFLPHAISMPSFKLGSAVPSLSDLHSNLPPPPERQRQPSRRLGLRSEVLGGVVPAIRWITSQALFTAALLVADHEDMGFLDAYERQRARVRIQLMRADPNTVNNHLRLSLPTFFTAQPQSSGDVSAKADEEDTKIDAMDTDAEKALPVIHPVVDGRMKDVALG</sequence>
<evidence type="ECO:0000259" key="3">
    <source>
        <dbReference type="Pfam" id="PF02872"/>
    </source>
</evidence>
<dbReference type="Pfam" id="PF02872">
    <property type="entry name" value="5_nucleotid_C"/>
    <property type="match status" value="1"/>
</dbReference>
<feature type="domain" description="5'-Nucleotidase C-terminal" evidence="3">
    <location>
        <begin position="363"/>
        <end position="537"/>
    </location>
</feature>
<dbReference type="EMBL" id="JARKIE010000528">
    <property type="protein sequence ID" value="KAJ7629868.1"/>
    <property type="molecule type" value="Genomic_DNA"/>
</dbReference>
<dbReference type="PANTHER" id="PTHR11575">
    <property type="entry name" value="5'-NUCLEOTIDASE-RELATED"/>
    <property type="match status" value="1"/>
</dbReference>
<dbReference type="InterPro" id="IPR008334">
    <property type="entry name" value="5'-Nucleotdase_C"/>
</dbReference>
<accession>A0AAD7BST3</accession>
<gene>
    <name evidence="4" type="ORF">B0H17DRAFT_1172639</name>
</gene>
<comment type="similarity">
    <text evidence="1">Belongs to the 5'-nucleotidase family.</text>
</comment>
<dbReference type="GO" id="GO:0016787">
    <property type="term" value="F:hydrolase activity"/>
    <property type="evidence" value="ECO:0007669"/>
    <property type="project" value="InterPro"/>
</dbReference>